<dbReference type="Gene3D" id="3.40.630.30">
    <property type="match status" value="1"/>
</dbReference>
<evidence type="ECO:0000313" key="6">
    <source>
        <dbReference type="Proteomes" id="UP001589789"/>
    </source>
</evidence>
<comment type="caution">
    <text evidence="5">The sequence shown here is derived from an EMBL/GenBank/DDBJ whole genome shotgun (WGS) entry which is preliminary data.</text>
</comment>
<evidence type="ECO:0000256" key="2">
    <source>
        <dbReference type="ARBA" id="ARBA00023315"/>
    </source>
</evidence>
<proteinExistence type="predicted"/>
<name>A0ABV6J3C0_9PROT</name>
<sequence>MITPGSRAPLKYRRIGRAETDILFSIPLDPDVTARFLGPLEAVAAAVRQGSAHVLVMAERDGEPLGFYVTHPDPQDGSCWWLGYLAVSTRAQGAGIGRAMLAAVLRRLSGVPGCRRVLLLVDRDNPAAQHLYRRMGFAPSGTENVGTEEILAWGCGGMAPVLAVVPRTTSPFTKRRRWRVRLNPGPHAARVIGLTRGPPTDAERGTWLPSLAPACP</sequence>
<protein>
    <submittedName>
        <fullName evidence="5">GNAT family N-acetyltransferase</fullName>
        <ecNumber evidence="5">2.3.-.-</ecNumber>
    </submittedName>
</protein>
<dbReference type="EMBL" id="JBHLVZ010000103">
    <property type="protein sequence ID" value="MFC0389323.1"/>
    <property type="molecule type" value="Genomic_DNA"/>
</dbReference>
<evidence type="ECO:0000313" key="5">
    <source>
        <dbReference type="EMBL" id="MFC0389323.1"/>
    </source>
</evidence>
<keyword evidence="2 5" id="KW-0012">Acyltransferase</keyword>
<evidence type="ECO:0000259" key="4">
    <source>
        <dbReference type="PROSITE" id="PS51186"/>
    </source>
</evidence>
<accession>A0ABV6J3C0</accession>
<dbReference type="PROSITE" id="PS51186">
    <property type="entry name" value="GNAT"/>
    <property type="match status" value="1"/>
</dbReference>
<organism evidence="5 6">
    <name type="scientific">Muricoccus vinaceus</name>
    <dbReference type="NCBI Taxonomy" id="424704"/>
    <lineage>
        <taxon>Bacteria</taxon>
        <taxon>Pseudomonadati</taxon>
        <taxon>Pseudomonadota</taxon>
        <taxon>Alphaproteobacteria</taxon>
        <taxon>Acetobacterales</taxon>
        <taxon>Roseomonadaceae</taxon>
        <taxon>Muricoccus</taxon>
    </lineage>
</organism>
<dbReference type="RefSeq" id="WP_377056593.1">
    <property type="nucleotide sequence ID" value="NZ_JBHLVZ010000103.1"/>
</dbReference>
<dbReference type="EC" id="2.3.-.-" evidence="5"/>
<dbReference type="InterPro" id="IPR050832">
    <property type="entry name" value="Bact_Acetyltransf"/>
</dbReference>
<gene>
    <name evidence="5" type="ORF">ACFFIC_27825</name>
</gene>
<dbReference type="InterPro" id="IPR000182">
    <property type="entry name" value="GNAT_dom"/>
</dbReference>
<dbReference type="Proteomes" id="UP001589789">
    <property type="component" value="Unassembled WGS sequence"/>
</dbReference>
<keyword evidence="1 5" id="KW-0808">Transferase</keyword>
<dbReference type="Pfam" id="PF00583">
    <property type="entry name" value="Acetyltransf_1"/>
    <property type="match status" value="1"/>
</dbReference>
<dbReference type="GO" id="GO:0016746">
    <property type="term" value="F:acyltransferase activity"/>
    <property type="evidence" value="ECO:0007669"/>
    <property type="project" value="UniProtKB-KW"/>
</dbReference>
<dbReference type="InterPro" id="IPR016181">
    <property type="entry name" value="Acyl_CoA_acyltransferase"/>
</dbReference>
<feature type="domain" description="N-acetyltransferase" evidence="4">
    <location>
        <begin position="10"/>
        <end position="154"/>
    </location>
</feature>
<reference evidence="5 6" key="1">
    <citation type="submission" date="2024-09" db="EMBL/GenBank/DDBJ databases">
        <authorList>
            <person name="Sun Q."/>
            <person name="Mori K."/>
        </authorList>
    </citation>
    <scope>NUCLEOTIDE SEQUENCE [LARGE SCALE GENOMIC DNA]</scope>
    <source>
        <strain evidence="5 6">CCM 7468</strain>
    </source>
</reference>
<dbReference type="CDD" id="cd04301">
    <property type="entry name" value="NAT_SF"/>
    <property type="match status" value="1"/>
</dbReference>
<dbReference type="SUPFAM" id="SSF55729">
    <property type="entry name" value="Acyl-CoA N-acyltransferases (Nat)"/>
    <property type="match status" value="1"/>
</dbReference>
<keyword evidence="6" id="KW-1185">Reference proteome</keyword>
<evidence type="ECO:0000256" key="3">
    <source>
        <dbReference type="SAM" id="MobiDB-lite"/>
    </source>
</evidence>
<dbReference type="PANTHER" id="PTHR43877">
    <property type="entry name" value="AMINOALKYLPHOSPHONATE N-ACETYLTRANSFERASE-RELATED-RELATED"/>
    <property type="match status" value="1"/>
</dbReference>
<evidence type="ECO:0000256" key="1">
    <source>
        <dbReference type="ARBA" id="ARBA00022679"/>
    </source>
</evidence>
<feature type="region of interest" description="Disordered" evidence="3">
    <location>
        <begin position="189"/>
        <end position="216"/>
    </location>
</feature>